<organism evidence="7 8">
    <name type="scientific">Pseudochelatococcus contaminans</name>
    <dbReference type="NCBI Taxonomy" id="1538103"/>
    <lineage>
        <taxon>Bacteria</taxon>
        <taxon>Pseudomonadati</taxon>
        <taxon>Pseudomonadota</taxon>
        <taxon>Alphaproteobacteria</taxon>
        <taxon>Hyphomicrobiales</taxon>
        <taxon>Chelatococcaceae</taxon>
        <taxon>Pseudochelatococcus</taxon>
    </lineage>
</organism>
<keyword evidence="4" id="KW-0676">Redox-active center</keyword>
<dbReference type="InterPro" id="IPR001853">
    <property type="entry name" value="DSBA-like_thioredoxin_dom"/>
</dbReference>
<keyword evidence="8" id="KW-1185">Reference proteome</keyword>
<dbReference type="GO" id="GO:0016491">
    <property type="term" value="F:oxidoreductase activity"/>
    <property type="evidence" value="ECO:0007669"/>
    <property type="project" value="UniProtKB-KW"/>
</dbReference>
<dbReference type="PANTHER" id="PTHR13887">
    <property type="entry name" value="GLUTATHIONE S-TRANSFERASE KAPPA"/>
    <property type="match status" value="1"/>
</dbReference>
<dbReference type="EMBL" id="JACICC010000003">
    <property type="protein sequence ID" value="MBB3809347.1"/>
    <property type="molecule type" value="Genomic_DNA"/>
</dbReference>
<dbReference type="CDD" id="cd03023">
    <property type="entry name" value="DsbA_Com1_like"/>
    <property type="match status" value="1"/>
</dbReference>
<comment type="caution">
    <text evidence="7">The sequence shown here is derived from an EMBL/GenBank/DDBJ whole genome shotgun (WGS) entry which is preliminary data.</text>
</comment>
<dbReference type="Pfam" id="PF01323">
    <property type="entry name" value="DSBA"/>
    <property type="match status" value="1"/>
</dbReference>
<dbReference type="InterPro" id="IPR036249">
    <property type="entry name" value="Thioredoxin-like_sf"/>
</dbReference>
<dbReference type="PROSITE" id="PS51352">
    <property type="entry name" value="THIOREDOXIN_2"/>
    <property type="match status" value="1"/>
</dbReference>
<dbReference type="RefSeq" id="WP_183751388.1">
    <property type="nucleotide sequence ID" value="NZ_JACICC010000003.1"/>
</dbReference>
<evidence type="ECO:0000256" key="1">
    <source>
        <dbReference type="ARBA" id="ARBA00022729"/>
    </source>
</evidence>
<reference evidence="7 8" key="1">
    <citation type="submission" date="2020-08" db="EMBL/GenBank/DDBJ databases">
        <title>Genomic Encyclopedia of Type Strains, Phase IV (KMG-IV): sequencing the most valuable type-strain genomes for metagenomic binning, comparative biology and taxonomic classification.</title>
        <authorList>
            <person name="Goeker M."/>
        </authorList>
    </citation>
    <scope>NUCLEOTIDE SEQUENCE [LARGE SCALE GENOMIC DNA]</scope>
    <source>
        <strain evidence="7 8">DSM 28760</strain>
    </source>
</reference>
<protein>
    <submittedName>
        <fullName evidence="7">Protein-disulfide isomerase</fullName>
    </submittedName>
</protein>
<sequence length="251" mass="26408">MRAFGWLRPALLAGALALTTPAVAAEIPAEQRSQIEGVVRDYLVNNPEVLKEALAALEAHQETQERAAVAQAVKEMTAGDIPGIVVGNPDGDITLVEFFDYNCGYCKRALGDIEALVKADSRLRFVLVDFPILRQESVDAALVSIAASKQLQGDKLFRFHADLLSQQGVVGKPQALAAAKASGVDMAQLERDIASDAVRQVLAGTLETGEKLGISGTPSFVVGDGVLPGAVGVDTLKTVVASVRQCGKVTC</sequence>
<evidence type="ECO:0000313" key="7">
    <source>
        <dbReference type="EMBL" id="MBB3809347.1"/>
    </source>
</evidence>
<dbReference type="Pfam" id="PF18312">
    <property type="entry name" value="ScsC_N"/>
    <property type="match status" value="1"/>
</dbReference>
<evidence type="ECO:0000259" key="6">
    <source>
        <dbReference type="PROSITE" id="PS51352"/>
    </source>
</evidence>
<dbReference type="AlphaFoldDB" id="A0A7W6EGY7"/>
<feature type="signal peptide" evidence="5">
    <location>
        <begin position="1"/>
        <end position="24"/>
    </location>
</feature>
<dbReference type="Proteomes" id="UP000537592">
    <property type="component" value="Unassembled WGS sequence"/>
</dbReference>
<evidence type="ECO:0000256" key="2">
    <source>
        <dbReference type="ARBA" id="ARBA00023002"/>
    </source>
</evidence>
<dbReference type="InterPro" id="IPR041205">
    <property type="entry name" value="ScsC_N"/>
</dbReference>
<keyword evidence="3" id="KW-1015">Disulfide bond</keyword>
<feature type="domain" description="Thioredoxin" evidence="6">
    <location>
        <begin position="67"/>
        <end position="245"/>
    </location>
</feature>
<proteinExistence type="predicted"/>
<name>A0A7W6EGY7_9HYPH</name>
<keyword evidence="7" id="KW-0413">Isomerase</keyword>
<evidence type="ECO:0000256" key="3">
    <source>
        <dbReference type="ARBA" id="ARBA00023157"/>
    </source>
</evidence>
<evidence type="ECO:0000313" key="8">
    <source>
        <dbReference type="Proteomes" id="UP000537592"/>
    </source>
</evidence>
<dbReference type="SUPFAM" id="SSF52833">
    <property type="entry name" value="Thioredoxin-like"/>
    <property type="match status" value="1"/>
</dbReference>
<dbReference type="PANTHER" id="PTHR13887:SF14">
    <property type="entry name" value="DISULFIDE BOND FORMATION PROTEIN D"/>
    <property type="match status" value="1"/>
</dbReference>
<feature type="chain" id="PRO_5031371972" evidence="5">
    <location>
        <begin position="25"/>
        <end position="251"/>
    </location>
</feature>
<dbReference type="GO" id="GO:0016853">
    <property type="term" value="F:isomerase activity"/>
    <property type="evidence" value="ECO:0007669"/>
    <property type="project" value="UniProtKB-KW"/>
</dbReference>
<keyword evidence="1 5" id="KW-0732">Signal</keyword>
<accession>A0A7W6EGY7</accession>
<evidence type="ECO:0000256" key="4">
    <source>
        <dbReference type="ARBA" id="ARBA00023284"/>
    </source>
</evidence>
<keyword evidence="2" id="KW-0560">Oxidoreductase</keyword>
<dbReference type="Gene3D" id="3.40.30.10">
    <property type="entry name" value="Glutaredoxin"/>
    <property type="match status" value="1"/>
</dbReference>
<gene>
    <name evidence="7" type="ORF">FHS81_001429</name>
</gene>
<dbReference type="InterPro" id="IPR013766">
    <property type="entry name" value="Thioredoxin_domain"/>
</dbReference>
<evidence type="ECO:0000256" key="5">
    <source>
        <dbReference type="SAM" id="SignalP"/>
    </source>
</evidence>